<dbReference type="InterPro" id="IPR036938">
    <property type="entry name" value="PAP2/HPO_sf"/>
</dbReference>
<keyword evidence="1" id="KW-1133">Transmembrane helix</keyword>
<dbReference type="AlphaFoldDB" id="A0A250G5C9"/>
<feature type="transmembrane region" description="Helical" evidence="1">
    <location>
        <begin position="235"/>
        <end position="252"/>
    </location>
</feature>
<dbReference type="Gene3D" id="1.20.144.10">
    <property type="entry name" value="Phosphatidic acid phosphatase type 2/haloperoxidase"/>
    <property type="match status" value="1"/>
</dbReference>
<dbReference type="SMART" id="SM00014">
    <property type="entry name" value="acidPPc"/>
    <property type="match status" value="1"/>
</dbReference>
<feature type="domain" description="Phosphatidic acid phosphatase type 2/haloperoxidase" evidence="2">
    <location>
        <begin position="96"/>
        <end position="215"/>
    </location>
</feature>
<keyword evidence="1" id="KW-0812">Transmembrane</keyword>
<sequence>MVFKESANNQVIRNYTKVRASFVLIPLLIVVAVIVFLYWQGPISYVSVQQEVFHLMNEQLSQFPSLEYNLTQLGDAFVVLALLSVFLMYTPKIWEALLVASLVSLLFSKGLKSFFDVPRPVTFYGEESVNIVGETLVGYSSFPSGHSITIFTVLTVLMFAFIPQGRSSFFKVAYFLVLLFVGGVLATTRIGVGAHHPIDVLIGSILGYISGVIGIRSSVKYRLFGWVSSSKSYPFFMLLFLGSVVFMNVKIMQEHLVVFYFPLISLIVSLYLMIKFYVKKNQ</sequence>
<feature type="transmembrane region" description="Helical" evidence="1">
    <location>
        <begin position="144"/>
        <end position="162"/>
    </location>
</feature>
<name>A0A250G5C9_9FLAO</name>
<feature type="transmembrane region" description="Helical" evidence="1">
    <location>
        <begin position="198"/>
        <end position="215"/>
    </location>
</feature>
<evidence type="ECO:0000259" key="2">
    <source>
        <dbReference type="SMART" id="SM00014"/>
    </source>
</evidence>
<dbReference type="EMBL" id="CP022388">
    <property type="protein sequence ID" value="ATA91407.1"/>
    <property type="molecule type" value="Genomic_DNA"/>
</dbReference>
<feature type="transmembrane region" description="Helical" evidence="1">
    <location>
        <begin position="20"/>
        <end position="39"/>
    </location>
</feature>
<proteinExistence type="predicted"/>
<accession>A0A250G5C9</accession>
<reference evidence="4" key="1">
    <citation type="submission" date="2017-06" db="EMBL/GenBank/DDBJ databases">
        <title>Capnocytophaga spp. assemblies.</title>
        <authorList>
            <person name="Gulvik C.A."/>
        </authorList>
    </citation>
    <scope>NUCLEOTIDE SEQUENCE [LARGE SCALE GENOMIC DNA]</scope>
    <source>
        <strain evidence="4">H5594</strain>
    </source>
</reference>
<organism evidence="3 4">
    <name type="scientific">Capnocytophaga canimorsus</name>
    <dbReference type="NCBI Taxonomy" id="28188"/>
    <lineage>
        <taxon>Bacteria</taxon>
        <taxon>Pseudomonadati</taxon>
        <taxon>Bacteroidota</taxon>
        <taxon>Flavobacteriia</taxon>
        <taxon>Flavobacteriales</taxon>
        <taxon>Flavobacteriaceae</taxon>
        <taxon>Capnocytophaga</taxon>
    </lineage>
</organism>
<dbReference type="RefSeq" id="WP_095916920.1">
    <property type="nucleotide sequence ID" value="NZ_CP022388.1"/>
</dbReference>
<feature type="transmembrane region" description="Helical" evidence="1">
    <location>
        <begin position="174"/>
        <end position="192"/>
    </location>
</feature>
<dbReference type="InterPro" id="IPR000326">
    <property type="entry name" value="PAP2/HPO"/>
</dbReference>
<dbReference type="Pfam" id="PF01569">
    <property type="entry name" value="PAP2"/>
    <property type="match status" value="1"/>
</dbReference>
<dbReference type="CDD" id="cd01610">
    <property type="entry name" value="PAP2_like"/>
    <property type="match status" value="1"/>
</dbReference>
<evidence type="ECO:0000313" key="3">
    <source>
        <dbReference type="EMBL" id="ATA91407.1"/>
    </source>
</evidence>
<dbReference type="Proteomes" id="UP000243136">
    <property type="component" value="Chromosome"/>
</dbReference>
<feature type="transmembrane region" description="Helical" evidence="1">
    <location>
        <begin position="96"/>
        <end position="115"/>
    </location>
</feature>
<keyword evidence="1" id="KW-0472">Membrane</keyword>
<feature type="transmembrane region" description="Helical" evidence="1">
    <location>
        <begin position="258"/>
        <end position="278"/>
    </location>
</feature>
<evidence type="ECO:0000313" key="4">
    <source>
        <dbReference type="Proteomes" id="UP000243136"/>
    </source>
</evidence>
<protein>
    <submittedName>
        <fullName evidence="3">Phosphoesterase</fullName>
    </submittedName>
</protein>
<evidence type="ECO:0000256" key="1">
    <source>
        <dbReference type="SAM" id="Phobius"/>
    </source>
</evidence>
<dbReference type="SUPFAM" id="SSF48317">
    <property type="entry name" value="Acid phosphatase/Vanadium-dependent haloperoxidase"/>
    <property type="match status" value="1"/>
</dbReference>
<feature type="transmembrane region" description="Helical" evidence="1">
    <location>
        <begin position="70"/>
        <end position="89"/>
    </location>
</feature>
<gene>
    <name evidence="3" type="ORF">CGC56_04045</name>
</gene>